<comment type="caution">
    <text evidence="1">The sequence shown here is derived from an EMBL/GenBank/DDBJ whole genome shotgun (WGS) entry which is preliminary data.</text>
</comment>
<proteinExistence type="predicted"/>
<dbReference type="AlphaFoldDB" id="A0A4Y2QH39"/>
<evidence type="ECO:0000313" key="1">
    <source>
        <dbReference type="EMBL" id="GBN62594.1"/>
    </source>
</evidence>
<dbReference type="EMBL" id="BGPR01013860">
    <property type="protein sequence ID" value="GBN62594.1"/>
    <property type="molecule type" value="Genomic_DNA"/>
</dbReference>
<organism evidence="1 2">
    <name type="scientific">Araneus ventricosus</name>
    <name type="common">Orbweaver spider</name>
    <name type="synonym">Epeira ventricosa</name>
    <dbReference type="NCBI Taxonomy" id="182803"/>
    <lineage>
        <taxon>Eukaryota</taxon>
        <taxon>Metazoa</taxon>
        <taxon>Ecdysozoa</taxon>
        <taxon>Arthropoda</taxon>
        <taxon>Chelicerata</taxon>
        <taxon>Arachnida</taxon>
        <taxon>Araneae</taxon>
        <taxon>Araneomorphae</taxon>
        <taxon>Entelegynae</taxon>
        <taxon>Araneoidea</taxon>
        <taxon>Araneidae</taxon>
        <taxon>Araneus</taxon>
    </lineage>
</organism>
<protein>
    <submittedName>
        <fullName evidence="1">Uncharacterized protein</fullName>
    </submittedName>
</protein>
<dbReference type="Proteomes" id="UP000499080">
    <property type="component" value="Unassembled WGS sequence"/>
</dbReference>
<gene>
    <name evidence="1" type="ORF">AVEN_33327_1</name>
</gene>
<keyword evidence="2" id="KW-1185">Reference proteome</keyword>
<sequence length="109" mass="12731">MSRRKADFSSRLSLETTVNDVNDFFSLLGLIPLYHRLKTKFQTYASFHTRVFEDDLQKLLDASVWPEGCLISEFFFGKFRNDQIYQEVIPESDINHLPDINSSTYTVSK</sequence>
<reference evidence="1 2" key="1">
    <citation type="journal article" date="2019" name="Sci. Rep.">
        <title>Orb-weaving spider Araneus ventricosus genome elucidates the spidroin gene catalogue.</title>
        <authorList>
            <person name="Kono N."/>
            <person name="Nakamura H."/>
            <person name="Ohtoshi R."/>
            <person name="Moran D.A.P."/>
            <person name="Shinohara A."/>
            <person name="Yoshida Y."/>
            <person name="Fujiwara M."/>
            <person name="Mori M."/>
            <person name="Tomita M."/>
            <person name="Arakawa K."/>
        </authorList>
    </citation>
    <scope>NUCLEOTIDE SEQUENCE [LARGE SCALE GENOMIC DNA]</scope>
</reference>
<accession>A0A4Y2QH39</accession>
<evidence type="ECO:0000313" key="2">
    <source>
        <dbReference type="Proteomes" id="UP000499080"/>
    </source>
</evidence>
<name>A0A4Y2QH39_ARAVE</name>